<protein>
    <submittedName>
        <fullName evidence="1">Uncharacterized protein</fullName>
    </submittedName>
</protein>
<dbReference type="EMBL" id="JACHMO010000001">
    <property type="protein sequence ID" value="MBB5800461.1"/>
    <property type="molecule type" value="Genomic_DNA"/>
</dbReference>
<sequence length="173" mass="18134">MGTGGLIAAAALTGAVVAGGVGLPDPDDIWSDTGLRVVDRATRSDGECVPHSFGQVRELLAATPCVALDRMLFTLSDDRGGAIVVFVAWVEFDDRDGAREFKRVEDVHGTGDITPLSGSLLQIKDVPFSALNYDSDVLDDVTVVLAETEAVSGGFTAEYLDDIAGIAVLTPRP</sequence>
<evidence type="ECO:0000313" key="2">
    <source>
        <dbReference type="Proteomes" id="UP000552097"/>
    </source>
</evidence>
<organism evidence="1 2">
    <name type="scientific">Saccharothrix ecbatanensis</name>
    <dbReference type="NCBI Taxonomy" id="1105145"/>
    <lineage>
        <taxon>Bacteria</taxon>
        <taxon>Bacillati</taxon>
        <taxon>Actinomycetota</taxon>
        <taxon>Actinomycetes</taxon>
        <taxon>Pseudonocardiales</taxon>
        <taxon>Pseudonocardiaceae</taxon>
        <taxon>Saccharothrix</taxon>
    </lineage>
</organism>
<keyword evidence="2" id="KW-1185">Reference proteome</keyword>
<evidence type="ECO:0000313" key="1">
    <source>
        <dbReference type="EMBL" id="MBB5800461.1"/>
    </source>
</evidence>
<dbReference type="RefSeq" id="WP_184914967.1">
    <property type="nucleotide sequence ID" value="NZ_JACHMO010000001.1"/>
</dbReference>
<name>A0A7W9HEG4_9PSEU</name>
<proteinExistence type="predicted"/>
<accession>A0A7W9HEG4</accession>
<reference evidence="1 2" key="1">
    <citation type="submission" date="2020-08" db="EMBL/GenBank/DDBJ databases">
        <title>Sequencing the genomes of 1000 actinobacteria strains.</title>
        <authorList>
            <person name="Klenk H.-P."/>
        </authorList>
    </citation>
    <scope>NUCLEOTIDE SEQUENCE [LARGE SCALE GENOMIC DNA]</scope>
    <source>
        <strain evidence="1 2">DSM 45486</strain>
    </source>
</reference>
<gene>
    <name evidence="1" type="ORF">F4560_000229</name>
</gene>
<dbReference type="Proteomes" id="UP000552097">
    <property type="component" value="Unassembled WGS sequence"/>
</dbReference>
<dbReference type="AlphaFoldDB" id="A0A7W9HEG4"/>
<comment type="caution">
    <text evidence="1">The sequence shown here is derived from an EMBL/GenBank/DDBJ whole genome shotgun (WGS) entry which is preliminary data.</text>
</comment>